<feature type="compositionally biased region" description="Polar residues" evidence="6">
    <location>
        <begin position="145"/>
        <end position="154"/>
    </location>
</feature>
<dbReference type="AlphaFoldDB" id="A0A507BB46"/>
<feature type="compositionally biased region" description="Polar residues" evidence="6">
    <location>
        <begin position="93"/>
        <end position="130"/>
    </location>
</feature>
<feature type="region of interest" description="Disordered" evidence="6">
    <location>
        <begin position="93"/>
        <end position="163"/>
    </location>
</feature>
<proteinExistence type="inferred from homology"/>
<keyword evidence="9" id="KW-1185">Reference proteome</keyword>
<dbReference type="GO" id="GO:0003677">
    <property type="term" value="F:DNA binding"/>
    <property type="evidence" value="ECO:0007669"/>
    <property type="project" value="UniProtKB-KW"/>
</dbReference>
<dbReference type="InterPro" id="IPR008721">
    <property type="entry name" value="ORC6_cyclin_first"/>
</dbReference>
<keyword evidence="4" id="KW-0238">DNA-binding</keyword>
<dbReference type="RefSeq" id="XP_030998838.1">
    <property type="nucleotide sequence ID" value="XM_031137524.1"/>
</dbReference>
<dbReference type="Proteomes" id="UP000319257">
    <property type="component" value="Unassembled WGS sequence"/>
</dbReference>
<evidence type="ECO:0000256" key="1">
    <source>
        <dbReference type="ARBA" id="ARBA00004123"/>
    </source>
</evidence>
<evidence type="ECO:0000313" key="9">
    <source>
        <dbReference type="Proteomes" id="UP000319257"/>
    </source>
</evidence>
<dbReference type="GO" id="GO:0006260">
    <property type="term" value="P:DNA replication"/>
    <property type="evidence" value="ECO:0007669"/>
    <property type="project" value="UniProtKB-KW"/>
</dbReference>
<comment type="subcellular location">
    <subcellularLocation>
        <location evidence="1">Nucleus</location>
    </subcellularLocation>
</comment>
<name>A0A507BB46_9PEZI</name>
<evidence type="ECO:0000256" key="5">
    <source>
        <dbReference type="ARBA" id="ARBA00023242"/>
    </source>
</evidence>
<dbReference type="STRING" id="1093900.A0A507BB46"/>
<dbReference type="Pfam" id="PF05460">
    <property type="entry name" value="ORC6"/>
    <property type="match status" value="1"/>
</dbReference>
<evidence type="ECO:0000256" key="2">
    <source>
        <dbReference type="ARBA" id="ARBA00010840"/>
    </source>
</evidence>
<dbReference type="GO" id="GO:0005664">
    <property type="term" value="C:nuclear origin of replication recognition complex"/>
    <property type="evidence" value="ECO:0007669"/>
    <property type="project" value="InterPro"/>
</dbReference>
<keyword evidence="5" id="KW-0539">Nucleus</keyword>
<accession>A0A507BB46</accession>
<evidence type="ECO:0000256" key="6">
    <source>
        <dbReference type="SAM" id="MobiDB-lite"/>
    </source>
</evidence>
<dbReference type="GeneID" id="41970692"/>
<dbReference type="InParanoid" id="A0A507BB46"/>
<dbReference type="EMBL" id="SKBQ01000014">
    <property type="protein sequence ID" value="TPX17127.1"/>
    <property type="molecule type" value="Genomic_DNA"/>
</dbReference>
<organism evidence="8 9">
    <name type="scientific">Thyridium curvatum</name>
    <dbReference type="NCBI Taxonomy" id="1093900"/>
    <lineage>
        <taxon>Eukaryota</taxon>
        <taxon>Fungi</taxon>
        <taxon>Dikarya</taxon>
        <taxon>Ascomycota</taxon>
        <taxon>Pezizomycotina</taxon>
        <taxon>Sordariomycetes</taxon>
        <taxon>Sordariomycetidae</taxon>
        <taxon>Thyridiales</taxon>
        <taxon>Thyridiaceae</taxon>
        <taxon>Thyridium</taxon>
    </lineage>
</organism>
<evidence type="ECO:0000256" key="4">
    <source>
        <dbReference type="ARBA" id="ARBA00023125"/>
    </source>
</evidence>
<evidence type="ECO:0000259" key="7">
    <source>
        <dbReference type="Pfam" id="PF05460"/>
    </source>
</evidence>
<comment type="similarity">
    <text evidence="2">Belongs to the ORC6 family.</text>
</comment>
<comment type="caution">
    <text evidence="8">The sequence shown here is derived from an EMBL/GenBank/DDBJ whole genome shotgun (WGS) entry which is preliminary data.</text>
</comment>
<keyword evidence="3" id="KW-0235">DNA replication</keyword>
<protein>
    <recommendedName>
        <fullName evidence="7">ORC6 first cyclin-like domain-containing protein</fullName>
    </recommendedName>
</protein>
<reference evidence="8 9" key="1">
    <citation type="submission" date="2019-06" db="EMBL/GenBank/DDBJ databases">
        <title>Draft genome sequence of the filamentous fungus Phialemoniopsis curvata isolated from diesel fuel.</title>
        <authorList>
            <person name="Varaljay V.A."/>
            <person name="Lyon W.J."/>
            <person name="Crouch A.L."/>
            <person name="Drake C.E."/>
            <person name="Hollomon J.M."/>
            <person name="Nadeau L.J."/>
            <person name="Nunn H.S."/>
            <person name="Stevenson B.S."/>
            <person name="Bojanowski C.L."/>
            <person name="Crookes-Goodson W.J."/>
        </authorList>
    </citation>
    <scope>NUCLEOTIDE SEQUENCE [LARGE SCALE GENOMIC DNA]</scope>
    <source>
        <strain evidence="8 9">D216</strain>
    </source>
</reference>
<feature type="domain" description="ORC6 first cyclin-like" evidence="7">
    <location>
        <begin position="10"/>
        <end position="94"/>
    </location>
</feature>
<sequence>MNRTIEQTLLSLLPTQNAVLPPTLVDLASSLLVQSRHRASTLKAEEEIARTYACAHLACDRLKTSLNLPPIDPRPPIQPRIYKRLYNHLDNILPSSSLNTSRNGRVRTPSSKVLEAQSSPFSRPSASKGTPSKGKSLAQFRNPAVSRNATPSSIKSHRVSGGGSPNALPVWVRPTARFVCKELDHVHLGPTVMAGMQAIYAPQGHRTDDQWVHTHLTELLGSIYFYVAKQADDIEEYDRDQYKAAENAIIDALNKARHALVGSKNTEEGPSAWEGWSDVRAKQLQKALVMVSDRKWLESDWFRDIANIHGKVDGDRRDESRDRFPEEGSVQLRGADTMFQDRYDFLSEARRNESKLWKEEIMRRIEELEKATSEPMDIDP</sequence>
<evidence type="ECO:0000256" key="3">
    <source>
        <dbReference type="ARBA" id="ARBA00022705"/>
    </source>
</evidence>
<dbReference type="OrthoDB" id="5367324at2759"/>
<evidence type="ECO:0000313" key="8">
    <source>
        <dbReference type="EMBL" id="TPX17127.1"/>
    </source>
</evidence>
<gene>
    <name evidence="8" type="ORF">E0L32_003245</name>
</gene>